<name>A0A432MD01_9BACT</name>
<feature type="domain" description="ABC transporter" evidence="6">
    <location>
        <begin position="59"/>
        <end position="283"/>
    </location>
</feature>
<dbReference type="OrthoDB" id="9778870at2"/>
<feature type="region of interest" description="Disordered" evidence="5">
    <location>
        <begin position="1"/>
        <end position="30"/>
    </location>
</feature>
<evidence type="ECO:0000256" key="5">
    <source>
        <dbReference type="SAM" id="MobiDB-lite"/>
    </source>
</evidence>
<dbReference type="PANTHER" id="PTHR46743">
    <property type="entry name" value="TEICHOIC ACIDS EXPORT ATP-BINDING PROTEIN TAGH"/>
    <property type="match status" value="1"/>
</dbReference>
<keyword evidence="3" id="KW-0547">Nucleotide-binding</keyword>
<keyword evidence="8" id="KW-1185">Reference proteome</keyword>
<dbReference type="PROSITE" id="PS50893">
    <property type="entry name" value="ABC_TRANSPORTER_2"/>
    <property type="match status" value="1"/>
</dbReference>
<dbReference type="GO" id="GO:0016887">
    <property type="term" value="F:ATP hydrolysis activity"/>
    <property type="evidence" value="ECO:0007669"/>
    <property type="project" value="InterPro"/>
</dbReference>
<dbReference type="Proteomes" id="UP000280296">
    <property type="component" value="Unassembled WGS sequence"/>
</dbReference>
<dbReference type="InterPro" id="IPR003593">
    <property type="entry name" value="AAA+_ATPase"/>
</dbReference>
<dbReference type="GO" id="GO:0005524">
    <property type="term" value="F:ATP binding"/>
    <property type="evidence" value="ECO:0007669"/>
    <property type="project" value="UniProtKB-KW"/>
</dbReference>
<dbReference type="PROSITE" id="PS00211">
    <property type="entry name" value="ABC_TRANSPORTER_1"/>
    <property type="match status" value="1"/>
</dbReference>
<feature type="region of interest" description="Disordered" evidence="5">
    <location>
        <begin position="278"/>
        <end position="297"/>
    </location>
</feature>
<dbReference type="GO" id="GO:0016020">
    <property type="term" value="C:membrane"/>
    <property type="evidence" value="ECO:0007669"/>
    <property type="project" value="InterPro"/>
</dbReference>
<comment type="similarity">
    <text evidence="1">Belongs to the ABC transporter superfamily.</text>
</comment>
<keyword evidence="4 7" id="KW-0067">ATP-binding</keyword>
<dbReference type="AlphaFoldDB" id="A0A432MD01"/>
<dbReference type="CDD" id="cd03220">
    <property type="entry name" value="ABC_KpsT_Wzt"/>
    <property type="match status" value="1"/>
</dbReference>
<dbReference type="InterPro" id="IPR003439">
    <property type="entry name" value="ABC_transporter-like_ATP-bd"/>
</dbReference>
<dbReference type="InterPro" id="IPR050683">
    <property type="entry name" value="Bact_Polysacc_Export_ATP-bd"/>
</dbReference>
<dbReference type="InterPro" id="IPR015860">
    <property type="entry name" value="ABC_transpr_TagH-like"/>
</dbReference>
<evidence type="ECO:0000256" key="3">
    <source>
        <dbReference type="ARBA" id="ARBA00022741"/>
    </source>
</evidence>
<dbReference type="SMART" id="SM00382">
    <property type="entry name" value="AAA"/>
    <property type="match status" value="1"/>
</dbReference>
<evidence type="ECO:0000259" key="6">
    <source>
        <dbReference type="PROSITE" id="PS50893"/>
    </source>
</evidence>
<dbReference type="Pfam" id="PF00005">
    <property type="entry name" value="ABC_tran"/>
    <property type="match status" value="1"/>
</dbReference>
<evidence type="ECO:0000256" key="2">
    <source>
        <dbReference type="ARBA" id="ARBA00022448"/>
    </source>
</evidence>
<evidence type="ECO:0000256" key="1">
    <source>
        <dbReference type="ARBA" id="ARBA00005417"/>
    </source>
</evidence>
<organism evidence="7 8">
    <name type="scientific">Tautonia sociabilis</name>
    <dbReference type="NCBI Taxonomy" id="2080755"/>
    <lineage>
        <taxon>Bacteria</taxon>
        <taxon>Pseudomonadati</taxon>
        <taxon>Planctomycetota</taxon>
        <taxon>Planctomycetia</taxon>
        <taxon>Isosphaerales</taxon>
        <taxon>Isosphaeraceae</taxon>
        <taxon>Tautonia</taxon>
    </lineage>
</organism>
<dbReference type="Gene3D" id="3.40.50.300">
    <property type="entry name" value="P-loop containing nucleotide triphosphate hydrolases"/>
    <property type="match status" value="1"/>
</dbReference>
<reference evidence="7 8" key="2">
    <citation type="submission" date="2019-01" db="EMBL/GenBank/DDBJ databases">
        <title>Tautonia sociabilis, a novel thermotolerant planctomycete of Isosphaeraceae family, isolated from a 4000 m deep subterranean habitat.</title>
        <authorList>
            <person name="Kovaleva O.L."/>
            <person name="Elcheninov A.G."/>
            <person name="Van Heerden E."/>
            <person name="Toshchakov S.V."/>
            <person name="Novikov A."/>
            <person name="Bonch-Osmolovskaya E.A."/>
            <person name="Kublanov I.V."/>
        </authorList>
    </citation>
    <scope>NUCLEOTIDE SEQUENCE [LARGE SCALE GENOMIC DNA]</scope>
    <source>
        <strain evidence="7 8">GM2012</strain>
    </source>
</reference>
<proteinExistence type="inferred from homology"/>
<reference evidence="7 8" key="1">
    <citation type="submission" date="2018-12" db="EMBL/GenBank/DDBJ databases">
        <authorList>
            <person name="Toschakov S.V."/>
        </authorList>
    </citation>
    <scope>NUCLEOTIDE SEQUENCE [LARGE SCALE GENOMIC DNA]</scope>
    <source>
        <strain evidence="7 8">GM2012</strain>
    </source>
</reference>
<accession>A0A432MD01</accession>
<dbReference type="SUPFAM" id="SSF52540">
    <property type="entry name" value="P-loop containing nucleoside triphosphate hydrolases"/>
    <property type="match status" value="1"/>
</dbReference>
<gene>
    <name evidence="7" type="ORF">TsocGM_23550</name>
</gene>
<feature type="compositionally biased region" description="Low complexity" evidence="5">
    <location>
        <begin position="1"/>
        <end position="24"/>
    </location>
</feature>
<keyword evidence="2" id="KW-0813">Transport</keyword>
<evidence type="ECO:0000256" key="4">
    <source>
        <dbReference type="ARBA" id="ARBA00022840"/>
    </source>
</evidence>
<dbReference type="InterPro" id="IPR027417">
    <property type="entry name" value="P-loop_NTPase"/>
</dbReference>
<dbReference type="PANTHER" id="PTHR46743:SF2">
    <property type="entry name" value="TEICHOIC ACIDS EXPORT ATP-BINDING PROTEIN TAGH"/>
    <property type="match status" value="1"/>
</dbReference>
<evidence type="ECO:0000313" key="8">
    <source>
        <dbReference type="Proteomes" id="UP000280296"/>
    </source>
</evidence>
<sequence length="297" mass="32054">MSPSSATKTSWSSGSEPGPAGSSGRAESSDRAGGASVIELSGVSLRFTTYHDKYYSLKRACIDLFLRRETSNHSAFWALRDVSLGIARGERVGILGPNGAGKSTLLRVMAGIYPPTSGRLRVEGRVAPLIELGAGFNYELSGEDNVYLNGALLGFDRREMRARIDRIWEFSGLRQFAGLPLKYYSSGMLSRLSFAVATEVAPDILLLDETLSVGDASFKAKAHERIMSVIERSSVVILVSHDMTSLSKICTRGVWIDHGTIRRDGPIDEVIQAYTEEVGHSSPAAGSNHEIPTADAA</sequence>
<evidence type="ECO:0000313" key="7">
    <source>
        <dbReference type="EMBL" id="RUL82333.1"/>
    </source>
</evidence>
<dbReference type="InterPro" id="IPR017871">
    <property type="entry name" value="ABC_transporter-like_CS"/>
</dbReference>
<protein>
    <submittedName>
        <fullName evidence="7">ABC transporter ATP-binding protein</fullName>
    </submittedName>
</protein>
<dbReference type="EMBL" id="RYZH01000072">
    <property type="protein sequence ID" value="RUL82333.1"/>
    <property type="molecule type" value="Genomic_DNA"/>
</dbReference>
<dbReference type="GO" id="GO:0140359">
    <property type="term" value="F:ABC-type transporter activity"/>
    <property type="evidence" value="ECO:0007669"/>
    <property type="project" value="InterPro"/>
</dbReference>
<comment type="caution">
    <text evidence="7">The sequence shown here is derived from an EMBL/GenBank/DDBJ whole genome shotgun (WGS) entry which is preliminary data.</text>
</comment>